<dbReference type="GO" id="GO:0004523">
    <property type="term" value="F:RNA-DNA hybrid ribonuclease activity"/>
    <property type="evidence" value="ECO:0007669"/>
    <property type="project" value="InterPro"/>
</dbReference>
<proteinExistence type="predicted"/>
<dbReference type="GO" id="GO:0003676">
    <property type="term" value="F:nucleic acid binding"/>
    <property type="evidence" value="ECO:0007669"/>
    <property type="project" value="InterPro"/>
</dbReference>
<dbReference type="Pfam" id="PF13966">
    <property type="entry name" value="zf-RVT"/>
    <property type="match status" value="1"/>
</dbReference>
<dbReference type="Proteomes" id="UP000583929">
    <property type="component" value="Unassembled WGS sequence"/>
</dbReference>
<dbReference type="Gene3D" id="3.30.420.10">
    <property type="entry name" value="Ribonuclease H-like superfamily/Ribonuclease H"/>
    <property type="match status" value="1"/>
</dbReference>
<comment type="caution">
    <text evidence="3">The sequence shown here is derived from an EMBL/GenBank/DDBJ whole genome shotgun (WGS) entry which is preliminary data.</text>
</comment>
<organism evidence="3 4">
    <name type="scientific">Cannabis sativa</name>
    <name type="common">Hemp</name>
    <name type="synonym">Marijuana</name>
    <dbReference type="NCBI Taxonomy" id="3483"/>
    <lineage>
        <taxon>Eukaryota</taxon>
        <taxon>Viridiplantae</taxon>
        <taxon>Streptophyta</taxon>
        <taxon>Embryophyta</taxon>
        <taxon>Tracheophyta</taxon>
        <taxon>Spermatophyta</taxon>
        <taxon>Magnoliopsida</taxon>
        <taxon>eudicotyledons</taxon>
        <taxon>Gunneridae</taxon>
        <taxon>Pentapetalae</taxon>
        <taxon>rosids</taxon>
        <taxon>fabids</taxon>
        <taxon>Rosales</taxon>
        <taxon>Cannabaceae</taxon>
        <taxon>Cannabis</taxon>
    </lineage>
</organism>
<evidence type="ECO:0000259" key="1">
    <source>
        <dbReference type="Pfam" id="PF13456"/>
    </source>
</evidence>
<dbReference type="AlphaFoldDB" id="A0A7J6E8U5"/>
<protein>
    <recommendedName>
        <fullName evidence="5">RNase H type-1 domain-containing protein</fullName>
    </recommendedName>
</protein>
<dbReference type="InterPro" id="IPR012337">
    <property type="entry name" value="RNaseH-like_sf"/>
</dbReference>
<dbReference type="SUPFAM" id="SSF53098">
    <property type="entry name" value="Ribonuclease H-like"/>
    <property type="match status" value="1"/>
</dbReference>
<dbReference type="InterPro" id="IPR036397">
    <property type="entry name" value="RNaseH_sf"/>
</dbReference>
<dbReference type="PANTHER" id="PTHR47723">
    <property type="entry name" value="OS05G0353850 PROTEIN"/>
    <property type="match status" value="1"/>
</dbReference>
<dbReference type="InterPro" id="IPR044730">
    <property type="entry name" value="RNase_H-like_dom_plant"/>
</dbReference>
<dbReference type="InterPro" id="IPR002156">
    <property type="entry name" value="RNaseH_domain"/>
</dbReference>
<reference evidence="3 4" key="1">
    <citation type="journal article" date="2020" name="bioRxiv">
        <title>Sequence and annotation of 42 cannabis genomes reveals extensive copy number variation in cannabinoid synthesis and pathogen resistance genes.</title>
        <authorList>
            <person name="Mckernan K.J."/>
            <person name="Helbert Y."/>
            <person name="Kane L.T."/>
            <person name="Ebling H."/>
            <person name="Zhang L."/>
            <person name="Liu B."/>
            <person name="Eaton Z."/>
            <person name="Mclaughlin S."/>
            <person name="Kingan S."/>
            <person name="Baybayan P."/>
            <person name="Concepcion G."/>
            <person name="Jordan M."/>
            <person name="Riva A."/>
            <person name="Barbazuk W."/>
            <person name="Harkins T."/>
        </authorList>
    </citation>
    <scope>NUCLEOTIDE SEQUENCE [LARGE SCALE GENOMIC DNA]</scope>
    <source>
        <strain evidence="4">cv. Jamaican Lion 4</strain>
        <tissue evidence="3">Leaf</tissue>
    </source>
</reference>
<dbReference type="EMBL" id="JAATIQ010000467">
    <property type="protein sequence ID" value="KAF4354875.1"/>
    <property type="molecule type" value="Genomic_DNA"/>
</dbReference>
<name>A0A7J6E8U5_CANSA</name>
<sequence>MVLASSGKTIDIWKQPWIPWLSYVEFQNLMESIRHRAYLESLNLNAGEKSLIWKLIWNPRIHFRIYILLWWTLSCCLPTRDKLCFLTDQSCHLCGAEKESTLHLFWDCPFARILWFSGPFAIGSSLDQASELSKILLHLADSLPSNDLFFKGCIVNALNTRTNLLLRFSEFVNASTDATKQYDGKARLGIGCFDCTLSSWSQFSKPVRANSAMEGDIHAILRALQICTSLKSKSIAIASDAQIVVNAFSKKLFPPCWEAKALVEDIRMLSSHFNVCNFAFIKREDNLATNNAAKMARINGPCNALDNRERSPIVIPSYLY</sequence>
<dbReference type="InterPro" id="IPR053151">
    <property type="entry name" value="RNase_H-like"/>
</dbReference>
<evidence type="ECO:0000313" key="3">
    <source>
        <dbReference type="EMBL" id="KAF4354875.1"/>
    </source>
</evidence>
<gene>
    <name evidence="3" type="ORF">G4B88_010154</name>
</gene>
<accession>A0A7J6E8U5</accession>
<feature type="domain" description="Reverse transcriptase zinc-binding" evidence="2">
    <location>
        <begin position="45"/>
        <end position="115"/>
    </location>
</feature>
<dbReference type="Pfam" id="PF13456">
    <property type="entry name" value="RVT_3"/>
    <property type="match status" value="1"/>
</dbReference>
<evidence type="ECO:0000313" key="4">
    <source>
        <dbReference type="Proteomes" id="UP000583929"/>
    </source>
</evidence>
<keyword evidence="4" id="KW-1185">Reference proteome</keyword>
<evidence type="ECO:0008006" key="5">
    <source>
        <dbReference type="Google" id="ProtNLM"/>
    </source>
</evidence>
<dbReference type="PANTHER" id="PTHR47723:SF19">
    <property type="entry name" value="POLYNUCLEOTIDYL TRANSFERASE, RIBONUCLEASE H-LIKE SUPERFAMILY PROTEIN"/>
    <property type="match status" value="1"/>
</dbReference>
<dbReference type="InterPro" id="IPR026960">
    <property type="entry name" value="RVT-Znf"/>
</dbReference>
<dbReference type="CDD" id="cd06222">
    <property type="entry name" value="RNase_H_like"/>
    <property type="match status" value="1"/>
</dbReference>
<feature type="domain" description="RNase H type-1" evidence="1">
    <location>
        <begin position="178"/>
        <end position="296"/>
    </location>
</feature>
<evidence type="ECO:0000259" key="2">
    <source>
        <dbReference type="Pfam" id="PF13966"/>
    </source>
</evidence>